<dbReference type="PROSITE" id="PS50110">
    <property type="entry name" value="RESPONSE_REGULATORY"/>
    <property type="match status" value="1"/>
</dbReference>
<evidence type="ECO:0000259" key="15">
    <source>
        <dbReference type="PROSITE" id="PS50894"/>
    </source>
</evidence>
<evidence type="ECO:0000256" key="11">
    <source>
        <dbReference type="SAM" id="MobiDB-lite"/>
    </source>
</evidence>
<sequence length="1001" mass="103776">MIPAGAALDDLVSDFIAETREGLEALDSELVRFEQQPDDPETLSGIFRLIHTIKGTCGFLGLMRLQTVAHAAENVLGGFRDGVVPVTPTAVSAVLDTVDLIRSLVDALASTGAEPEGDDSALIGRLEAVMETAAGDEPAAAAPTAEAPQPAAKDARSLIEQLGGDATLDAAAEMSLARLRDDARLGGLFARADTDRLLAAVRDGLCGIARKGEASDALARALAQVADGAVDAGAVGAVFDVAAAALADLEVDAAAIAALRSLACPPPEPRAEADPEPALAEAEPEASSAPDPEPALEASPAPVAATAPAARSAPPAAGGEAAGPAQTIRVSVDALEHLMTVVSELVLIRNQLIQTLRLEPESPFAAPLNRLNQVTSELQEGVMTTRMQPISGAWAKLPRLVRDLAQDLGKSIDLVMLGQETELDRQVLELIKDPLTHMIRNAADHGLETPAERRAAGKPETGRITLQARHEGGAIVIEVADDGRGLSAEKIRAKALASGLITPTQAEQMSDADARQLIFLPGFSTASQVTAVSGRGVGMDVVRTNIEKIGGAIEVGATDGGGTRFTIRIPLTLTIVSALIVECCGERFAMPQSAVVELVSASGASGHAIEYIDGSAVLRLRDRLLPLVSLQSLLGLEPVGEPSNETCILVARVGAFTFGVIVDRVFDTEEIVVKPVATVLRHLKLYSGATILGDGSVILILDPKGISLEAGAGQTGSLAQDDADALGGAGSTSREALLVFRAANETLKAARLATVSRIEELAADQIERVDGRAVVQYRGRLMPVLGVDAQPAAAWEGEGRRPLLVFAQEDRAVGLLVDEIVDIVESSTESELGSRGEGAAGSLIIGGKATELIDVGYYWARAVNDDEPARPAGQATSAGPAAGPASMKRLLVIDSSPFSQLLLRPLLAQAGYDVTVATDPEAALGLYESGEHFHLIMADTSSGEPDMKAFAKAFAQAPEWHRTPLLSLALHNLKAAGAGGLDTTTLLDAVSGALDEMKGAA</sequence>
<evidence type="ECO:0000259" key="12">
    <source>
        <dbReference type="PROSITE" id="PS50109"/>
    </source>
</evidence>
<dbReference type="SUPFAM" id="SSF47384">
    <property type="entry name" value="Homodimeric domain of signal transducing histidine kinase"/>
    <property type="match status" value="1"/>
</dbReference>
<dbReference type="EC" id="2.7.13.3" evidence="2"/>
<dbReference type="Pfam" id="PF02518">
    <property type="entry name" value="HATPase_c"/>
    <property type="match status" value="1"/>
</dbReference>
<dbReference type="InterPro" id="IPR004105">
    <property type="entry name" value="CheA-like_dim"/>
</dbReference>
<accession>B4RAP5</accession>
<feature type="domain" description="Histidine kinase" evidence="12">
    <location>
        <begin position="316"/>
        <end position="573"/>
    </location>
</feature>
<dbReference type="InterPro" id="IPR051315">
    <property type="entry name" value="Bact_Chemotaxis_CheA"/>
</dbReference>
<dbReference type="InterPro" id="IPR037006">
    <property type="entry name" value="CheA-like_homodim_sf"/>
</dbReference>
<dbReference type="eggNOG" id="COG0643">
    <property type="taxonomic scope" value="Bacteria"/>
</dbReference>
<dbReference type="SUPFAM" id="SSF50341">
    <property type="entry name" value="CheW-like"/>
    <property type="match status" value="2"/>
</dbReference>
<reference evidence="16 17" key="1">
    <citation type="journal article" date="2008" name="BMC Genomics">
        <title>Complete genome of Phenylobacterium zucineum - a novel facultative intracellular bacterium isolated from human erythroleukemia cell line K562.</title>
        <authorList>
            <person name="Luo Y."/>
            <person name="Xu X."/>
            <person name="Ding Z."/>
            <person name="Liu Z."/>
            <person name="Zhang B."/>
            <person name="Yan Z."/>
            <person name="Sun J."/>
            <person name="Hu S."/>
            <person name="Hu X."/>
        </authorList>
    </citation>
    <scope>NUCLEOTIDE SEQUENCE [LARGE SCALE GENOMIC DNA]</scope>
    <source>
        <strain evidence="16 17">HLK1</strain>
    </source>
</reference>
<evidence type="ECO:0000259" key="14">
    <source>
        <dbReference type="PROSITE" id="PS50851"/>
    </source>
</evidence>
<dbReference type="Gene3D" id="1.20.120.160">
    <property type="entry name" value="HPT domain"/>
    <property type="match status" value="1"/>
</dbReference>
<dbReference type="InterPro" id="IPR036097">
    <property type="entry name" value="HisK_dim/P_sf"/>
</dbReference>
<dbReference type="InterPro" id="IPR012292">
    <property type="entry name" value="Globin/Proto"/>
</dbReference>
<dbReference type="SUPFAM" id="SSF47226">
    <property type="entry name" value="Histidine-containing phosphotransfer domain, HPT domain"/>
    <property type="match status" value="1"/>
</dbReference>
<feature type="modified residue" description="Phosphohistidine" evidence="9">
    <location>
        <position position="51"/>
    </location>
</feature>
<dbReference type="InterPro" id="IPR008207">
    <property type="entry name" value="Sig_transdc_His_kin_Hpt_dom"/>
</dbReference>
<dbReference type="InterPro" id="IPR011006">
    <property type="entry name" value="CheY-like_superfamily"/>
</dbReference>
<dbReference type="PANTHER" id="PTHR43395">
    <property type="entry name" value="SENSOR HISTIDINE KINASE CHEA"/>
    <property type="match status" value="1"/>
</dbReference>
<dbReference type="eggNOG" id="COG0784">
    <property type="taxonomic scope" value="Bacteria"/>
</dbReference>
<dbReference type="PROSITE" id="PS50109">
    <property type="entry name" value="HIS_KIN"/>
    <property type="match status" value="1"/>
</dbReference>
<evidence type="ECO:0000256" key="1">
    <source>
        <dbReference type="ARBA" id="ARBA00000085"/>
    </source>
</evidence>
<dbReference type="Gene3D" id="2.30.30.40">
    <property type="entry name" value="SH3 Domains"/>
    <property type="match status" value="1"/>
</dbReference>
<dbReference type="SMART" id="SM00073">
    <property type="entry name" value="HPT"/>
    <property type="match status" value="1"/>
</dbReference>
<dbReference type="eggNOG" id="COG2198">
    <property type="taxonomic scope" value="Bacteria"/>
</dbReference>
<dbReference type="InterPro" id="IPR036641">
    <property type="entry name" value="HPT_dom_sf"/>
</dbReference>
<comment type="function">
    <text evidence="8">Involved in the transmission of sensory signals from the chemoreceptors to the flagellar motors. CheA is autophosphorylated; it can transfer its phosphate group to either CheB or CheY.</text>
</comment>
<dbReference type="InterPro" id="IPR004358">
    <property type="entry name" value="Sig_transdc_His_kin-like_C"/>
</dbReference>
<feature type="compositionally biased region" description="Low complexity" evidence="11">
    <location>
        <begin position="276"/>
        <end position="322"/>
    </location>
</feature>
<dbReference type="InterPro" id="IPR001789">
    <property type="entry name" value="Sig_transdc_resp-reg_receiver"/>
</dbReference>
<keyword evidence="17" id="KW-1185">Reference proteome</keyword>
<keyword evidence="7" id="KW-0902">Two-component regulatory system</keyword>
<protein>
    <recommendedName>
        <fullName evidence="3">Chemotaxis protein CheA</fullName>
        <ecNumber evidence="2">2.7.13.3</ecNumber>
    </recommendedName>
</protein>
<dbReference type="CDD" id="cd00088">
    <property type="entry name" value="HPT"/>
    <property type="match status" value="1"/>
</dbReference>
<dbReference type="InterPro" id="IPR036890">
    <property type="entry name" value="HATPase_C_sf"/>
</dbReference>
<evidence type="ECO:0000256" key="8">
    <source>
        <dbReference type="ARBA" id="ARBA00035100"/>
    </source>
</evidence>
<comment type="catalytic activity">
    <reaction evidence="1">
        <text>ATP + protein L-histidine = ADP + protein N-phospho-L-histidine.</text>
        <dbReference type="EC" id="2.7.13.3"/>
    </reaction>
</comment>
<evidence type="ECO:0000256" key="5">
    <source>
        <dbReference type="ARBA" id="ARBA00022679"/>
    </source>
</evidence>
<dbReference type="Proteomes" id="UP000001868">
    <property type="component" value="Chromosome"/>
</dbReference>
<evidence type="ECO:0000313" key="16">
    <source>
        <dbReference type="EMBL" id="ACG79643.1"/>
    </source>
</evidence>
<dbReference type="GO" id="GO:0005737">
    <property type="term" value="C:cytoplasm"/>
    <property type="evidence" value="ECO:0007669"/>
    <property type="project" value="InterPro"/>
</dbReference>
<dbReference type="Gene3D" id="1.10.287.560">
    <property type="entry name" value="Histidine kinase CheA-like, homodimeric domain"/>
    <property type="match status" value="1"/>
</dbReference>
<dbReference type="HOGENOM" id="CLU_000650_5_0_5"/>
<evidence type="ECO:0000313" key="17">
    <source>
        <dbReference type="Proteomes" id="UP000001868"/>
    </source>
</evidence>
<dbReference type="GO" id="GO:0000155">
    <property type="term" value="F:phosphorelay sensor kinase activity"/>
    <property type="evidence" value="ECO:0007669"/>
    <property type="project" value="InterPro"/>
</dbReference>
<dbReference type="GO" id="GO:0020037">
    <property type="term" value="F:heme binding"/>
    <property type="evidence" value="ECO:0007669"/>
    <property type="project" value="InterPro"/>
</dbReference>
<dbReference type="GO" id="GO:0019825">
    <property type="term" value="F:oxygen binding"/>
    <property type="evidence" value="ECO:0007669"/>
    <property type="project" value="InterPro"/>
</dbReference>
<dbReference type="SUPFAM" id="SSF52172">
    <property type="entry name" value="CheY-like"/>
    <property type="match status" value="1"/>
</dbReference>
<keyword evidence="4 10" id="KW-0597">Phosphoprotein</keyword>
<dbReference type="InterPro" id="IPR005467">
    <property type="entry name" value="His_kinase_dom"/>
</dbReference>
<dbReference type="Gene3D" id="1.10.490.10">
    <property type="entry name" value="Globins"/>
    <property type="match status" value="1"/>
</dbReference>
<dbReference type="InterPro" id="IPR002545">
    <property type="entry name" value="CheW-lke_dom"/>
</dbReference>
<dbReference type="InterPro" id="IPR036061">
    <property type="entry name" value="CheW-like_dom_sf"/>
</dbReference>
<feature type="domain" description="Response regulatory" evidence="13">
    <location>
        <begin position="889"/>
        <end position="1001"/>
    </location>
</feature>
<feature type="domain" description="CheW-like" evidence="14">
    <location>
        <begin position="734"/>
        <end position="864"/>
    </location>
</feature>
<proteinExistence type="predicted"/>
<dbReference type="Pfam" id="PF01584">
    <property type="entry name" value="CheW"/>
    <property type="match status" value="2"/>
</dbReference>
<dbReference type="SUPFAM" id="SSF46458">
    <property type="entry name" value="Globin-like"/>
    <property type="match status" value="1"/>
</dbReference>
<dbReference type="SMART" id="SM01231">
    <property type="entry name" value="H-kinase_dim"/>
    <property type="match status" value="1"/>
</dbReference>
<dbReference type="FunFam" id="3.30.565.10:FF:000016">
    <property type="entry name" value="Chemotaxis protein CheA, putative"/>
    <property type="match status" value="1"/>
</dbReference>
<dbReference type="CDD" id="cd16916">
    <property type="entry name" value="HATPase_CheA-like"/>
    <property type="match status" value="1"/>
</dbReference>
<evidence type="ECO:0000256" key="9">
    <source>
        <dbReference type="PROSITE-ProRule" id="PRU00110"/>
    </source>
</evidence>
<dbReference type="Pfam" id="PF02895">
    <property type="entry name" value="H-kinase_dim"/>
    <property type="match status" value="1"/>
</dbReference>
<dbReference type="PRINTS" id="PR00344">
    <property type="entry name" value="BCTRLSENSOR"/>
</dbReference>
<evidence type="ECO:0000259" key="13">
    <source>
        <dbReference type="PROSITE" id="PS50110"/>
    </source>
</evidence>
<keyword evidence="6 16" id="KW-0418">Kinase</keyword>
<dbReference type="Gene3D" id="3.40.50.2300">
    <property type="match status" value="1"/>
</dbReference>
<keyword evidence="5" id="KW-0808">Transferase</keyword>
<feature type="modified residue" description="4-aspartylphosphate" evidence="10">
    <location>
        <position position="939"/>
    </location>
</feature>
<feature type="domain" description="HPt" evidence="15">
    <location>
        <begin position="4"/>
        <end position="108"/>
    </location>
</feature>
<evidence type="ECO:0000256" key="6">
    <source>
        <dbReference type="ARBA" id="ARBA00022777"/>
    </source>
</evidence>
<dbReference type="Gene3D" id="3.30.565.10">
    <property type="entry name" value="Histidine kinase-like ATPase, C-terminal domain"/>
    <property type="match status" value="1"/>
</dbReference>
<organism evidence="16 17">
    <name type="scientific">Phenylobacterium zucineum (strain HLK1)</name>
    <dbReference type="NCBI Taxonomy" id="450851"/>
    <lineage>
        <taxon>Bacteria</taxon>
        <taxon>Pseudomonadati</taxon>
        <taxon>Pseudomonadota</taxon>
        <taxon>Alphaproteobacteria</taxon>
        <taxon>Caulobacterales</taxon>
        <taxon>Caulobacteraceae</taxon>
        <taxon>Phenylobacterium</taxon>
    </lineage>
</organism>
<feature type="domain" description="CheW-like" evidence="14">
    <location>
        <begin position="575"/>
        <end position="712"/>
    </location>
</feature>
<name>B4RAP5_PHEZH</name>
<feature type="region of interest" description="Disordered" evidence="11">
    <location>
        <begin position="264"/>
        <end position="322"/>
    </location>
</feature>
<evidence type="ECO:0000256" key="7">
    <source>
        <dbReference type="ARBA" id="ARBA00023012"/>
    </source>
</evidence>
<evidence type="ECO:0000256" key="2">
    <source>
        <dbReference type="ARBA" id="ARBA00012438"/>
    </source>
</evidence>
<evidence type="ECO:0000256" key="4">
    <source>
        <dbReference type="ARBA" id="ARBA00022553"/>
    </source>
</evidence>
<dbReference type="SUPFAM" id="SSF55874">
    <property type="entry name" value="ATPase domain of HSP90 chaperone/DNA topoisomerase II/histidine kinase"/>
    <property type="match status" value="1"/>
</dbReference>
<dbReference type="SMART" id="SM00387">
    <property type="entry name" value="HATPase_c"/>
    <property type="match status" value="1"/>
</dbReference>
<dbReference type="InterPro" id="IPR003594">
    <property type="entry name" value="HATPase_dom"/>
</dbReference>
<dbReference type="EMBL" id="CP000747">
    <property type="protein sequence ID" value="ACG79643.1"/>
    <property type="molecule type" value="Genomic_DNA"/>
</dbReference>
<gene>
    <name evidence="16" type="ordered locus">PHZ_c3234</name>
</gene>
<evidence type="ECO:0000256" key="3">
    <source>
        <dbReference type="ARBA" id="ARBA00021495"/>
    </source>
</evidence>
<evidence type="ECO:0000256" key="10">
    <source>
        <dbReference type="PROSITE-ProRule" id="PRU00169"/>
    </source>
</evidence>
<dbReference type="Pfam" id="PF01627">
    <property type="entry name" value="Hpt"/>
    <property type="match status" value="1"/>
</dbReference>
<dbReference type="AlphaFoldDB" id="B4RAP5"/>
<dbReference type="SMART" id="SM00260">
    <property type="entry name" value="CheW"/>
    <property type="match status" value="1"/>
</dbReference>
<dbReference type="PROSITE" id="PS50851">
    <property type="entry name" value="CHEW"/>
    <property type="match status" value="2"/>
</dbReference>
<dbReference type="PROSITE" id="PS50894">
    <property type="entry name" value="HPT"/>
    <property type="match status" value="1"/>
</dbReference>
<dbReference type="PANTHER" id="PTHR43395:SF1">
    <property type="entry name" value="CHEMOTAXIS PROTEIN CHEA"/>
    <property type="match status" value="1"/>
</dbReference>
<dbReference type="KEGG" id="pzu:PHZ_c3234"/>
<dbReference type="GO" id="GO:0006935">
    <property type="term" value="P:chemotaxis"/>
    <property type="evidence" value="ECO:0007669"/>
    <property type="project" value="InterPro"/>
</dbReference>
<dbReference type="STRING" id="450851.PHZ_c3234"/>
<dbReference type="InterPro" id="IPR009050">
    <property type="entry name" value="Globin-like_sf"/>
</dbReference>